<dbReference type="GO" id="GO:0020037">
    <property type="term" value="F:heme binding"/>
    <property type="evidence" value="ECO:0007669"/>
    <property type="project" value="InterPro"/>
</dbReference>
<evidence type="ECO:0000313" key="8">
    <source>
        <dbReference type="Proteomes" id="UP001187192"/>
    </source>
</evidence>
<dbReference type="InterPro" id="IPR001128">
    <property type="entry name" value="Cyt_P450"/>
</dbReference>
<name>A0AA88AZH3_FICCA</name>
<dbReference type="Proteomes" id="UP001187192">
    <property type="component" value="Unassembled WGS sequence"/>
</dbReference>
<dbReference type="SUPFAM" id="SSF48264">
    <property type="entry name" value="Cytochrome P450"/>
    <property type="match status" value="1"/>
</dbReference>
<dbReference type="CDD" id="cd11073">
    <property type="entry name" value="CYP76-like"/>
    <property type="match status" value="1"/>
</dbReference>
<evidence type="ECO:0000256" key="5">
    <source>
        <dbReference type="PIRSR" id="PIRSR602401-1"/>
    </source>
</evidence>
<keyword evidence="8" id="KW-1185">Reference proteome</keyword>
<dbReference type="Pfam" id="PF00067">
    <property type="entry name" value="p450"/>
    <property type="match status" value="1"/>
</dbReference>
<gene>
    <name evidence="7" type="ORF">TIFTF001_022322</name>
</gene>
<dbReference type="EMBL" id="BTGU01000045">
    <property type="protein sequence ID" value="GMN53181.1"/>
    <property type="molecule type" value="Genomic_DNA"/>
</dbReference>
<evidence type="ECO:0000256" key="4">
    <source>
        <dbReference type="ARBA" id="ARBA00023004"/>
    </source>
</evidence>
<dbReference type="PRINTS" id="PR00385">
    <property type="entry name" value="P450"/>
</dbReference>
<dbReference type="AlphaFoldDB" id="A0AA88AZH3"/>
<reference evidence="7" key="1">
    <citation type="submission" date="2023-07" db="EMBL/GenBank/DDBJ databases">
        <title>draft genome sequence of fig (Ficus carica).</title>
        <authorList>
            <person name="Takahashi T."/>
            <person name="Nishimura K."/>
        </authorList>
    </citation>
    <scope>NUCLEOTIDE SEQUENCE</scope>
</reference>
<evidence type="ECO:0000256" key="2">
    <source>
        <dbReference type="ARBA" id="ARBA00022723"/>
    </source>
</evidence>
<comment type="caution">
    <text evidence="7">The sequence shown here is derived from an EMBL/GenBank/DDBJ whole genome shotgun (WGS) entry which is preliminary data.</text>
</comment>
<evidence type="ECO:0000313" key="7">
    <source>
        <dbReference type="EMBL" id="GMN53181.1"/>
    </source>
</evidence>
<dbReference type="GO" id="GO:0005506">
    <property type="term" value="F:iron ion binding"/>
    <property type="evidence" value="ECO:0007669"/>
    <property type="project" value="InterPro"/>
</dbReference>
<dbReference type="GO" id="GO:0004497">
    <property type="term" value="F:monooxygenase activity"/>
    <property type="evidence" value="ECO:0007669"/>
    <property type="project" value="UniProtKB-KW"/>
</dbReference>
<dbReference type="Gene3D" id="1.10.630.10">
    <property type="entry name" value="Cytochrome P450"/>
    <property type="match status" value="1"/>
</dbReference>
<accession>A0AA88AZH3</accession>
<protein>
    <recommendedName>
        <fullName evidence="9">Cytochrome P450</fullName>
    </recommendedName>
</protein>
<evidence type="ECO:0008006" key="9">
    <source>
        <dbReference type="Google" id="ProtNLM"/>
    </source>
</evidence>
<dbReference type="PANTHER" id="PTHR47950:SF44">
    <property type="entry name" value="CYTOCHROME P450, FAMILY 76, SUBFAMILY C, POLYPEPTIDE 5-RELATED"/>
    <property type="match status" value="1"/>
</dbReference>
<dbReference type="PROSITE" id="PS00086">
    <property type="entry name" value="CYTOCHROME_P450"/>
    <property type="match status" value="1"/>
</dbReference>
<dbReference type="InterPro" id="IPR017972">
    <property type="entry name" value="Cyt_P450_CS"/>
</dbReference>
<comment type="cofactor">
    <cofactor evidence="5">
        <name>heme</name>
        <dbReference type="ChEBI" id="CHEBI:30413"/>
    </cofactor>
</comment>
<sequence>MGRVEGTIVEELIIHLSNRADHPTSPKGIPILGNLLQLGPRPHESLSEMANVYGPLIALRLGSVTVVVASSPDMARELLHTHDQSFANRPLPDSVASQPNPEGTLAWVPGDHRWRNRRRICNTQMFTAQRLDILGHFRHRKVEQLVGHIRKHCEPASGPVDIGALAFAATLNLISNTIFSVDIIDPEFDTAEEFKEVVWKIMEYAGKPNLSDYFPALKRFDLQRVRSRVRVSYLRLHEIFDEIISKRLEGREKDKKNRHEDFLDVLLDQCDENSSGFSLETIKPLILDLFIAGSDTSGLTTEWAMAELLRKPEVLLKAQKELQEVIGTQKNIKESDIDRLPYIQAIVKETLRLHPAAPLLLPYIAGNDVAVNGYTIPKGSQLLVNAWSIGRNPKYWPDAMSFSPERFLGSSVDYKGRDFEYIPFGAGRRICPGLPLANRMVTLTLASILHSFDWKLPEGITPENLDMREQFGITLKKAVPLSAIPLLKKTS</sequence>
<organism evidence="7 8">
    <name type="scientific">Ficus carica</name>
    <name type="common">Common fig</name>
    <dbReference type="NCBI Taxonomy" id="3494"/>
    <lineage>
        <taxon>Eukaryota</taxon>
        <taxon>Viridiplantae</taxon>
        <taxon>Streptophyta</taxon>
        <taxon>Embryophyta</taxon>
        <taxon>Tracheophyta</taxon>
        <taxon>Spermatophyta</taxon>
        <taxon>Magnoliopsida</taxon>
        <taxon>eudicotyledons</taxon>
        <taxon>Gunneridae</taxon>
        <taxon>Pentapetalae</taxon>
        <taxon>rosids</taxon>
        <taxon>fabids</taxon>
        <taxon>Rosales</taxon>
        <taxon>Moraceae</taxon>
        <taxon>Ficeae</taxon>
        <taxon>Ficus</taxon>
    </lineage>
</organism>
<evidence type="ECO:0000256" key="6">
    <source>
        <dbReference type="RuleBase" id="RU000461"/>
    </source>
</evidence>
<comment type="similarity">
    <text evidence="1 6">Belongs to the cytochrome P450 family.</text>
</comment>
<dbReference type="GO" id="GO:0016705">
    <property type="term" value="F:oxidoreductase activity, acting on paired donors, with incorporation or reduction of molecular oxygen"/>
    <property type="evidence" value="ECO:0007669"/>
    <property type="project" value="InterPro"/>
</dbReference>
<dbReference type="PRINTS" id="PR00463">
    <property type="entry name" value="EP450I"/>
</dbReference>
<feature type="binding site" description="axial binding residue" evidence="5">
    <location>
        <position position="431"/>
    </location>
    <ligand>
        <name>heme</name>
        <dbReference type="ChEBI" id="CHEBI:30413"/>
    </ligand>
    <ligandPart>
        <name>Fe</name>
        <dbReference type="ChEBI" id="CHEBI:18248"/>
    </ligandPart>
</feature>
<keyword evidence="6" id="KW-0503">Monooxygenase</keyword>
<evidence type="ECO:0000256" key="1">
    <source>
        <dbReference type="ARBA" id="ARBA00010617"/>
    </source>
</evidence>
<proteinExistence type="inferred from homology"/>
<dbReference type="PANTHER" id="PTHR47950">
    <property type="entry name" value="CYTOCHROME P450, FAMILY 76, SUBFAMILY C, POLYPEPTIDE 5-RELATED"/>
    <property type="match status" value="1"/>
</dbReference>
<keyword evidence="2 5" id="KW-0479">Metal-binding</keyword>
<keyword evidence="4 5" id="KW-0408">Iron</keyword>
<dbReference type="FunFam" id="1.10.630.10:FF:000007">
    <property type="entry name" value="Cytochrome P450 76C4"/>
    <property type="match status" value="1"/>
</dbReference>
<evidence type="ECO:0000256" key="3">
    <source>
        <dbReference type="ARBA" id="ARBA00023002"/>
    </source>
</evidence>
<dbReference type="InterPro" id="IPR036396">
    <property type="entry name" value="Cyt_P450_sf"/>
</dbReference>
<keyword evidence="3 6" id="KW-0560">Oxidoreductase</keyword>
<dbReference type="InterPro" id="IPR002401">
    <property type="entry name" value="Cyt_P450_E_grp-I"/>
</dbReference>
<keyword evidence="5 6" id="KW-0349">Heme</keyword>